<sequence>MLQPTARAAGSAAYRVPLHRALQNAPARSRCQTVLDASAASRASRTSQTSRAPAQGPATPNQSRFFSISHQKHNKDDNATAAAPAASPESSEASSSNPPSSSATSSSTSPSTAPSTATTASSSSGIPWYMKVDVPKHATLILQDTPLPEIPPDVPALVKPLLTYVAEDLGLDDLKLLDLRALDPPAALGPDLIMLFGSARSERHLHVSADRLVRWLRKYGINATADGLLGRNELKIKLRRKARKAKLLGNMASLENAAAGGAPVDDGISTQWVCLHAGTLGRSRAEGPSTDAEGRTTGFGSLRSTGSTVVVQMFTEAKRKQLDLESLWGKTLARSVKKRSDAGEDVPAWAVAAAHAARESAAAKSAGKEAAFNTFDNEPAEDGENRDEREDPFAARPKTFAASVGGGSQQRRGYATTAATRAAARPRMGGDSILDSLKGDFLAAGDVPHLWTSVGQSSAAKAEIRQQLAEYLDRIPPEDVFKLLDAIKRNNPTPSFVLASRFARRDTSPAETWDLRVRVYAKAVALSHWDYPFAGLVDLIREMQQGGYPVDWSVYELLLQAIMQVRADSRGMWQPTDAPLALKTQTAMSLLDTMTARGEDTITRGVLVAMISGLATHNRAASATTLADAQFAAKVASMRGADSSTAQAQAQAQTPQEAAKEDEQPRIVGYQTDLNMAYPAFEPVTEVALDETGALLAKAAVFTPDQLAADALQTRLEDLLRQTGLPCLEEDQLIQLLSAYARGGDWERFWATWRMPAQHGLSRSPALYLFLFELCARTKSRVLCIDALRRCFTEMLNEEVPVLPSGLLYKAIMNCIRLADNKAELTARNLPAVIEENNAALMRQANREFVVMYRFMEGLQ</sequence>
<evidence type="ECO:0000256" key="6">
    <source>
        <dbReference type="ARBA" id="ARBA00023128"/>
    </source>
</evidence>
<dbReference type="PANTHER" id="PTHR28087:SF1">
    <property type="entry name" value="ATPASE SYNTHESIS PROTEIN 25, MITOCHONDRIAL"/>
    <property type="match status" value="1"/>
</dbReference>
<feature type="region of interest" description="Disordered" evidence="9">
    <location>
        <begin position="24"/>
        <end position="123"/>
    </location>
</feature>
<evidence type="ECO:0000256" key="5">
    <source>
        <dbReference type="ARBA" id="ARBA00022946"/>
    </source>
</evidence>
<evidence type="ECO:0000256" key="1">
    <source>
        <dbReference type="ARBA" id="ARBA00003470"/>
    </source>
</evidence>
<protein>
    <recommendedName>
        <fullName evidence="8">ATPase synthesis protein 25</fullName>
    </recommendedName>
</protein>
<evidence type="ECO:0000313" key="10">
    <source>
        <dbReference type="EMBL" id="CAK7211553.1"/>
    </source>
</evidence>
<reference evidence="10 11" key="1">
    <citation type="submission" date="2024-01" db="EMBL/GenBank/DDBJ databases">
        <authorList>
            <person name="Allen C."/>
            <person name="Tagirdzhanova G."/>
        </authorList>
    </citation>
    <scope>NUCLEOTIDE SEQUENCE [LARGE SCALE GENOMIC DNA]</scope>
</reference>
<comment type="function">
    <text evidence="8">Mitochondrial mRNA stabilization factor.</text>
</comment>
<feature type="compositionally biased region" description="Low complexity" evidence="9">
    <location>
        <begin position="646"/>
        <end position="657"/>
    </location>
</feature>
<name>A0ABP0AWB2_9PEZI</name>
<keyword evidence="6 8" id="KW-0496">Mitochondrion</keyword>
<comment type="function">
    <text evidence="1">Probable mitochondrial mRNA stabilization factor.</text>
</comment>
<dbReference type="EMBL" id="CAWUHB010000004">
    <property type="protein sequence ID" value="CAK7211553.1"/>
    <property type="molecule type" value="Genomic_DNA"/>
</dbReference>
<dbReference type="Gene3D" id="3.30.460.10">
    <property type="entry name" value="Beta Polymerase, domain 2"/>
    <property type="match status" value="1"/>
</dbReference>
<feature type="region of interest" description="Disordered" evidence="9">
    <location>
        <begin position="365"/>
        <end position="421"/>
    </location>
</feature>
<organism evidence="10 11">
    <name type="scientific">Sporothrix curviconia</name>
    <dbReference type="NCBI Taxonomy" id="1260050"/>
    <lineage>
        <taxon>Eukaryota</taxon>
        <taxon>Fungi</taxon>
        <taxon>Dikarya</taxon>
        <taxon>Ascomycota</taxon>
        <taxon>Pezizomycotina</taxon>
        <taxon>Sordariomycetes</taxon>
        <taxon>Sordariomycetidae</taxon>
        <taxon>Ophiostomatales</taxon>
        <taxon>Ophiostomataceae</taxon>
        <taxon>Sporothrix</taxon>
    </lineage>
</organism>
<evidence type="ECO:0000256" key="7">
    <source>
        <dbReference type="ARBA" id="ARBA00023136"/>
    </source>
</evidence>
<evidence type="ECO:0000256" key="8">
    <source>
        <dbReference type="RuleBase" id="RU367062"/>
    </source>
</evidence>
<feature type="compositionally biased region" description="Low complexity" evidence="9">
    <location>
        <begin position="37"/>
        <end position="52"/>
    </location>
</feature>
<keyword evidence="7 8" id="KW-0472">Membrane</keyword>
<feature type="region of interest" description="Disordered" evidence="9">
    <location>
        <begin position="644"/>
        <end position="663"/>
    </location>
</feature>
<proteinExistence type="inferred from homology"/>
<comment type="caution">
    <text evidence="10">The sequence shown here is derived from an EMBL/GenBank/DDBJ whole genome shotgun (WGS) entry which is preliminary data.</text>
</comment>
<dbReference type="InterPro" id="IPR040152">
    <property type="entry name" value="Atp25"/>
</dbReference>
<gene>
    <name evidence="10" type="primary">ATP25</name>
    <name evidence="10" type="ORF">SCUCBS95973_001154</name>
</gene>
<feature type="compositionally biased region" description="Low complexity" evidence="9">
    <location>
        <begin position="79"/>
        <end position="123"/>
    </location>
</feature>
<keyword evidence="11" id="KW-1185">Reference proteome</keyword>
<dbReference type="PANTHER" id="PTHR28087">
    <property type="entry name" value="ATPASE SYNTHESIS PROTEIN 25, MITOCHONDRIAL"/>
    <property type="match status" value="1"/>
</dbReference>
<evidence type="ECO:0000256" key="4">
    <source>
        <dbReference type="ARBA" id="ARBA00022792"/>
    </source>
</evidence>
<evidence type="ECO:0000256" key="3">
    <source>
        <dbReference type="ARBA" id="ARBA00010787"/>
    </source>
</evidence>
<keyword evidence="4 8" id="KW-0999">Mitochondrion inner membrane</keyword>
<evidence type="ECO:0000256" key="2">
    <source>
        <dbReference type="ARBA" id="ARBA00004443"/>
    </source>
</evidence>
<evidence type="ECO:0000256" key="9">
    <source>
        <dbReference type="SAM" id="MobiDB-lite"/>
    </source>
</evidence>
<feature type="compositionally biased region" description="Polar residues" evidence="9">
    <location>
        <begin position="58"/>
        <end position="69"/>
    </location>
</feature>
<dbReference type="Proteomes" id="UP001642405">
    <property type="component" value="Unassembled WGS sequence"/>
</dbReference>
<dbReference type="InterPro" id="IPR043519">
    <property type="entry name" value="NT_sf"/>
</dbReference>
<accession>A0ABP0AWB2</accession>
<comment type="subcellular location">
    <subcellularLocation>
        <location evidence="2 8">Mitochondrion inner membrane</location>
        <topology evidence="2 8">Peripheral membrane protein</topology>
        <orientation evidence="2 8">Matrix side</orientation>
    </subcellularLocation>
</comment>
<evidence type="ECO:0000313" key="11">
    <source>
        <dbReference type="Proteomes" id="UP001642405"/>
    </source>
</evidence>
<comment type="similarity">
    <text evidence="3 8">Belongs to the ATP25 family.</text>
</comment>
<keyword evidence="5 8" id="KW-0809">Transit peptide</keyword>